<reference evidence="12 13" key="1">
    <citation type="submission" date="2015-07" db="EMBL/GenBank/DDBJ databases">
        <authorList>
            <person name="Noorani M."/>
        </authorList>
    </citation>
    <scope>NUCLEOTIDE SEQUENCE [LARGE SCALE GENOMIC DNA]</scope>
    <source>
        <strain evidence="12 13">CECT 5088</strain>
    </source>
</reference>
<accession>A0A0M6XRQ8</accession>
<comment type="function">
    <text evidence="8 10 11">Involved in peptidoglycan biosynthesis. Transports lipid-linked peptidoglycan precursors from the inner to the outer leaflet of the cytoplasmic membrane.</text>
</comment>
<keyword evidence="13" id="KW-1185">Reference proteome</keyword>
<dbReference type="GO" id="GO:0071555">
    <property type="term" value="P:cell wall organization"/>
    <property type="evidence" value="ECO:0007669"/>
    <property type="project" value="UniProtKB-UniRule"/>
</dbReference>
<dbReference type="GO" id="GO:0005886">
    <property type="term" value="C:plasma membrane"/>
    <property type="evidence" value="ECO:0007669"/>
    <property type="project" value="UniProtKB-SubCell"/>
</dbReference>
<dbReference type="GO" id="GO:0034204">
    <property type="term" value="P:lipid translocation"/>
    <property type="evidence" value="ECO:0007669"/>
    <property type="project" value="TreeGrafter"/>
</dbReference>
<organism evidence="12 13">
    <name type="scientific">Jannaschia rubra</name>
    <dbReference type="NCBI Taxonomy" id="282197"/>
    <lineage>
        <taxon>Bacteria</taxon>
        <taxon>Pseudomonadati</taxon>
        <taxon>Pseudomonadota</taxon>
        <taxon>Alphaproteobacteria</taxon>
        <taxon>Rhodobacterales</taxon>
        <taxon>Roseobacteraceae</taxon>
        <taxon>Jannaschia</taxon>
    </lineage>
</organism>
<keyword evidence="2 10" id="KW-1003">Cell membrane</keyword>
<dbReference type="HAMAP" id="MF_02078">
    <property type="entry name" value="MurJ_MviN"/>
    <property type="match status" value="1"/>
</dbReference>
<evidence type="ECO:0000256" key="4">
    <source>
        <dbReference type="ARBA" id="ARBA00022960"/>
    </source>
</evidence>
<evidence type="ECO:0000313" key="12">
    <source>
        <dbReference type="EMBL" id="CTQ33402.1"/>
    </source>
</evidence>
<dbReference type="STRING" id="282197.SAMN04488517_102230"/>
<sequence length="526" mass="56402">MPPRLIKGFLTVGGWTLVSRVLGFARDILIARFLGTGAAAEAFFVAFSLPNMFRRFFAEGAFNMAFVPLYAKKLEADAEEADAFARDAVAGMVLVLTLFTVAGIVFMPGLVLAMASGFADDERFGLAVIYGRIAFPYILLISLAALVSGVLNSNHRFLAAAAAPALLNIVFITGMVAVWLRPDLWHWLGAPTEARTVARALVWSVPLGGMAQLGLVWWAAARAGHRLWPRRRPHMTTDLKRLLVIAAPAALAGGVVQVNLLVGRQVASYFEGAIGWLNYADRLYQLPLGVVGIAIGVVLLPDLSRRVRAGDTAGQRDAYSRAFEFSFLLTLPSAVALLAVPQSLVSVLFQRGAFQADDTAATALALMIYALGLPAFVLQKVLQPLYFAREDTRRPLNYAVVSLIVNAGAAVGLAPFIGWPAAALGTTLAAWAMVWLLSRGVRGLGEVALLDDRARGRVWRIAVASVLMGCVLWVAEQVLGPMLGGPSRGLALAILVLTGMAVYFGLAQMLGAVRLAEIRGAVRRQR</sequence>
<dbReference type="AlphaFoldDB" id="A0A0M6XRQ8"/>
<feature type="transmembrane region" description="Helical" evidence="10">
    <location>
        <begin position="360"/>
        <end position="383"/>
    </location>
</feature>
<comment type="similarity">
    <text evidence="9 10 11">Belongs to the MurJ/MviN family.</text>
</comment>
<dbReference type="EMBL" id="CXPG01000020">
    <property type="protein sequence ID" value="CTQ33402.1"/>
    <property type="molecule type" value="Genomic_DNA"/>
</dbReference>
<evidence type="ECO:0000313" key="13">
    <source>
        <dbReference type="Proteomes" id="UP000048908"/>
    </source>
</evidence>
<evidence type="ECO:0000256" key="2">
    <source>
        <dbReference type="ARBA" id="ARBA00022475"/>
    </source>
</evidence>
<keyword evidence="10 11" id="KW-0813">Transport</keyword>
<keyword evidence="6 10" id="KW-1133">Transmembrane helix</keyword>
<feature type="transmembrane region" description="Helical" evidence="10">
    <location>
        <begin position="322"/>
        <end position="340"/>
    </location>
</feature>
<feature type="transmembrane region" description="Helical" evidence="10">
    <location>
        <begin position="458"/>
        <end position="475"/>
    </location>
</feature>
<evidence type="ECO:0000256" key="8">
    <source>
        <dbReference type="ARBA" id="ARBA00060041"/>
    </source>
</evidence>
<evidence type="ECO:0000256" key="7">
    <source>
        <dbReference type="ARBA" id="ARBA00023136"/>
    </source>
</evidence>
<dbReference type="UniPathway" id="UPA00219"/>
<dbReference type="GO" id="GO:0008360">
    <property type="term" value="P:regulation of cell shape"/>
    <property type="evidence" value="ECO:0007669"/>
    <property type="project" value="UniProtKB-UniRule"/>
</dbReference>
<dbReference type="PANTHER" id="PTHR47019:SF1">
    <property type="entry name" value="LIPID II FLIPPASE MURJ"/>
    <property type="match status" value="1"/>
</dbReference>
<dbReference type="PANTHER" id="PTHR47019">
    <property type="entry name" value="LIPID II FLIPPASE MURJ"/>
    <property type="match status" value="1"/>
</dbReference>
<evidence type="ECO:0000256" key="1">
    <source>
        <dbReference type="ARBA" id="ARBA00004651"/>
    </source>
</evidence>
<evidence type="ECO:0000256" key="11">
    <source>
        <dbReference type="PIRNR" id="PIRNR002869"/>
    </source>
</evidence>
<feature type="transmembrane region" description="Helical" evidence="10">
    <location>
        <begin position="93"/>
        <end position="115"/>
    </location>
</feature>
<feature type="transmembrane region" description="Helical" evidence="10">
    <location>
        <begin position="33"/>
        <end position="53"/>
    </location>
</feature>
<gene>
    <name evidence="10 12" type="primary">murJ</name>
    <name evidence="12" type="ORF">JAN5088_02184</name>
</gene>
<feature type="transmembrane region" description="Helical" evidence="10">
    <location>
        <begin position="282"/>
        <end position="301"/>
    </location>
</feature>
<proteinExistence type="inferred from homology"/>
<feature type="transmembrane region" description="Helical" evidence="10">
    <location>
        <begin position="242"/>
        <end position="262"/>
    </location>
</feature>
<keyword evidence="5 10" id="KW-0573">Peptidoglycan synthesis</keyword>
<keyword evidence="7 10" id="KW-0472">Membrane</keyword>
<dbReference type="GO" id="GO:0015648">
    <property type="term" value="F:lipid-linked peptidoglycan transporter activity"/>
    <property type="evidence" value="ECO:0007669"/>
    <property type="project" value="UniProtKB-UniRule"/>
</dbReference>
<dbReference type="NCBIfam" id="TIGR01695">
    <property type="entry name" value="murJ_mviN"/>
    <property type="match status" value="1"/>
</dbReference>
<dbReference type="PIRSF" id="PIRSF002869">
    <property type="entry name" value="MviN"/>
    <property type="match status" value="1"/>
</dbReference>
<dbReference type="InterPro" id="IPR051050">
    <property type="entry name" value="Lipid_II_flippase_MurJ/MviN"/>
</dbReference>
<dbReference type="RefSeq" id="WP_055682819.1">
    <property type="nucleotide sequence ID" value="NZ_CANMUL010000001.1"/>
</dbReference>
<protein>
    <recommendedName>
        <fullName evidence="10">Probable lipid II flippase MurJ</fullName>
    </recommendedName>
</protein>
<evidence type="ECO:0000256" key="10">
    <source>
        <dbReference type="HAMAP-Rule" id="MF_02078"/>
    </source>
</evidence>
<dbReference type="Pfam" id="PF03023">
    <property type="entry name" value="MurJ"/>
    <property type="match status" value="1"/>
</dbReference>
<evidence type="ECO:0000256" key="3">
    <source>
        <dbReference type="ARBA" id="ARBA00022692"/>
    </source>
</evidence>
<dbReference type="InterPro" id="IPR004268">
    <property type="entry name" value="MurJ"/>
</dbReference>
<name>A0A0M6XRQ8_9RHOB</name>
<dbReference type="CDD" id="cd13123">
    <property type="entry name" value="MATE_MurJ_like"/>
    <property type="match status" value="1"/>
</dbReference>
<feature type="transmembrane region" description="Helical" evidence="10">
    <location>
        <begin position="419"/>
        <end position="437"/>
    </location>
</feature>
<keyword evidence="10" id="KW-0997">Cell inner membrane</keyword>
<evidence type="ECO:0000256" key="9">
    <source>
        <dbReference type="ARBA" id="ARBA00061532"/>
    </source>
</evidence>
<dbReference type="Proteomes" id="UP000048908">
    <property type="component" value="Unassembled WGS sequence"/>
</dbReference>
<feature type="transmembrane region" description="Helical" evidence="10">
    <location>
        <begin position="200"/>
        <end position="221"/>
    </location>
</feature>
<dbReference type="PRINTS" id="PR01806">
    <property type="entry name" value="VIRFACTRMVIN"/>
</dbReference>
<feature type="transmembrane region" description="Helical" evidence="10">
    <location>
        <begin position="127"/>
        <end position="151"/>
    </location>
</feature>
<evidence type="ECO:0000256" key="5">
    <source>
        <dbReference type="ARBA" id="ARBA00022984"/>
    </source>
</evidence>
<keyword evidence="10 11" id="KW-0961">Cell wall biogenesis/degradation</keyword>
<dbReference type="GO" id="GO:0009252">
    <property type="term" value="P:peptidoglycan biosynthetic process"/>
    <property type="evidence" value="ECO:0007669"/>
    <property type="project" value="UniProtKB-UniRule"/>
</dbReference>
<keyword evidence="4 10" id="KW-0133">Cell shape</keyword>
<keyword evidence="3 10" id="KW-0812">Transmembrane</keyword>
<evidence type="ECO:0000256" key="6">
    <source>
        <dbReference type="ARBA" id="ARBA00022989"/>
    </source>
</evidence>
<feature type="transmembrane region" description="Helical" evidence="10">
    <location>
        <begin position="395"/>
        <end position="413"/>
    </location>
</feature>
<feature type="transmembrane region" description="Helical" evidence="10">
    <location>
        <begin position="490"/>
        <end position="516"/>
    </location>
</feature>
<comment type="subcellular location">
    <subcellularLocation>
        <location evidence="10">Cell inner membrane</location>
        <topology evidence="10">Multi-pass membrane protein</topology>
    </subcellularLocation>
    <subcellularLocation>
        <location evidence="1">Cell membrane</location>
        <topology evidence="1">Multi-pass membrane protein</topology>
    </subcellularLocation>
</comment>
<feature type="transmembrane region" description="Helical" evidence="10">
    <location>
        <begin position="158"/>
        <end position="180"/>
    </location>
</feature>
<comment type="pathway">
    <text evidence="10">Cell wall biogenesis; peptidoglycan biosynthesis.</text>
</comment>
<dbReference type="OrthoDB" id="9816572at2"/>